<dbReference type="PANTHER" id="PTHR13417">
    <property type="entry name" value="E3 UBIQUITIN-PROTEIN LIGASE RNF146"/>
    <property type="match status" value="1"/>
</dbReference>
<gene>
    <name evidence="16" type="ORF">C0Q70_16564</name>
</gene>
<dbReference type="InterPro" id="IPR001841">
    <property type="entry name" value="Znf_RING"/>
</dbReference>
<dbReference type="SUPFAM" id="SSF57850">
    <property type="entry name" value="RING/U-box"/>
    <property type="match status" value="1"/>
</dbReference>
<protein>
    <recommendedName>
        <fullName evidence="12">E3 ubiquitin-protein ligase</fullName>
        <ecNumber evidence="12">2.3.2.27</ecNumber>
    </recommendedName>
</protein>
<evidence type="ECO:0000313" key="16">
    <source>
        <dbReference type="EMBL" id="PVD23298.1"/>
    </source>
</evidence>
<dbReference type="GO" id="GO:0016055">
    <property type="term" value="P:Wnt signaling pathway"/>
    <property type="evidence" value="ECO:0007669"/>
    <property type="project" value="UniProtKB-KW"/>
</dbReference>
<dbReference type="InterPro" id="IPR033509">
    <property type="entry name" value="RNF146"/>
</dbReference>
<dbReference type="InterPro" id="IPR018123">
    <property type="entry name" value="WWE-dom_subgr"/>
</dbReference>
<feature type="region of interest" description="Disordered" evidence="13">
    <location>
        <begin position="276"/>
        <end position="314"/>
    </location>
</feature>
<comment type="domain">
    <text evidence="12">The WWE domain mediates non-covalent poly(ADP-ribose)-binding.</text>
</comment>
<feature type="region of interest" description="Disordered" evidence="13">
    <location>
        <begin position="1"/>
        <end position="33"/>
    </location>
</feature>
<evidence type="ECO:0000256" key="11">
    <source>
        <dbReference type="PROSITE-ProRule" id="PRU00175"/>
    </source>
</evidence>
<comment type="PTM">
    <text evidence="12">Ubiquitinated; autoubiquitinated.</text>
</comment>
<evidence type="ECO:0000256" key="13">
    <source>
        <dbReference type="SAM" id="MobiDB-lite"/>
    </source>
</evidence>
<keyword evidence="17" id="KW-1185">Reference proteome</keyword>
<dbReference type="CDD" id="cd16546">
    <property type="entry name" value="RING-HC_RNF146"/>
    <property type="match status" value="1"/>
</dbReference>
<feature type="compositionally biased region" description="Low complexity" evidence="13">
    <location>
        <begin position="246"/>
        <end position="260"/>
    </location>
</feature>
<comment type="pathway">
    <text evidence="3 12">Protein modification; protein ubiquitination.</text>
</comment>
<dbReference type="PROSITE" id="PS00518">
    <property type="entry name" value="ZF_RING_1"/>
    <property type="match status" value="1"/>
</dbReference>
<evidence type="ECO:0000256" key="8">
    <source>
        <dbReference type="ARBA" id="ARBA00022771"/>
    </source>
</evidence>
<evidence type="ECO:0000259" key="15">
    <source>
        <dbReference type="PROSITE" id="PS50918"/>
    </source>
</evidence>
<dbReference type="Pfam" id="PF13920">
    <property type="entry name" value="zf-C3HC4_3"/>
    <property type="match status" value="1"/>
</dbReference>
<keyword evidence="6" id="KW-0879">Wnt signaling pathway</keyword>
<dbReference type="GO" id="GO:0006511">
    <property type="term" value="P:ubiquitin-dependent protein catabolic process"/>
    <property type="evidence" value="ECO:0007669"/>
    <property type="project" value="UniProtKB-UniRule"/>
</dbReference>
<evidence type="ECO:0000256" key="1">
    <source>
        <dbReference type="ARBA" id="ARBA00000900"/>
    </source>
</evidence>
<dbReference type="InterPro" id="IPR044110">
    <property type="entry name" value="RING-HC_RNF146"/>
</dbReference>
<organism evidence="16 17">
    <name type="scientific">Pomacea canaliculata</name>
    <name type="common">Golden apple snail</name>
    <dbReference type="NCBI Taxonomy" id="400727"/>
    <lineage>
        <taxon>Eukaryota</taxon>
        <taxon>Metazoa</taxon>
        <taxon>Spiralia</taxon>
        <taxon>Lophotrochozoa</taxon>
        <taxon>Mollusca</taxon>
        <taxon>Gastropoda</taxon>
        <taxon>Caenogastropoda</taxon>
        <taxon>Architaenioglossa</taxon>
        <taxon>Ampullarioidea</taxon>
        <taxon>Ampullariidae</taxon>
        <taxon>Pomacea</taxon>
    </lineage>
</organism>
<feature type="region of interest" description="Disordered" evidence="13">
    <location>
        <begin position="188"/>
        <end position="264"/>
    </location>
</feature>
<keyword evidence="5 12" id="KW-0808">Transferase</keyword>
<dbReference type="EMBL" id="PZQS01000010">
    <property type="protein sequence ID" value="PVD23298.1"/>
    <property type="molecule type" value="Genomic_DNA"/>
</dbReference>
<dbReference type="OrthoDB" id="10065815at2759"/>
<dbReference type="SUPFAM" id="SSF117839">
    <property type="entry name" value="WWE domain"/>
    <property type="match status" value="1"/>
</dbReference>
<evidence type="ECO:0000313" key="17">
    <source>
        <dbReference type="Proteomes" id="UP000245119"/>
    </source>
</evidence>
<reference evidence="16 17" key="1">
    <citation type="submission" date="2018-04" db="EMBL/GenBank/DDBJ databases">
        <title>The genome of golden apple snail Pomacea canaliculata provides insight into stress tolerance and invasive adaptation.</title>
        <authorList>
            <person name="Liu C."/>
            <person name="Liu B."/>
            <person name="Ren Y."/>
            <person name="Zhang Y."/>
            <person name="Wang H."/>
            <person name="Li S."/>
            <person name="Jiang F."/>
            <person name="Yin L."/>
            <person name="Zhang G."/>
            <person name="Qian W."/>
            <person name="Fan W."/>
        </authorList>
    </citation>
    <scope>NUCLEOTIDE SEQUENCE [LARGE SCALE GENOMIC DNA]</scope>
    <source>
        <strain evidence="16">SZHN2017</strain>
        <tissue evidence="16">Muscle</tissue>
    </source>
</reference>
<dbReference type="Gene3D" id="3.30.40.10">
    <property type="entry name" value="Zinc/RING finger domain, C3HC4 (zinc finger)"/>
    <property type="match status" value="1"/>
</dbReference>
<dbReference type="GO" id="GO:0005829">
    <property type="term" value="C:cytosol"/>
    <property type="evidence" value="ECO:0007669"/>
    <property type="project" value="UniProtKB-SubCell"/>
</dbReference>
<keyword evidence="4 12" id="KW-0963">Cytoplasm</keyword>
<comment type="subcellular location">
    <subcellularLocation>
        <location evidence="2 12">Cytoplasm</location>
        <location evidence="2 12">Cytosol</location>
    </subcellularLocation>
</comment>
<keyword evidence="9 12" id="KW-0833">Ubl conjugation pathway</keyword>
<dbReference type="InterPro" id="IPR017907">
    <property type="entry name" value="Znf_RING_CS"/>
</dbReference>
<comment type="catalytic activity">
    <reaction evidence="1 12">
        <text>S-ubiquitinyl-[E2 ubiquitin-conjugating enzyme]-L-cysteine + [acceptor protein]-L-lysine = [E2 ubiquitin-conjugating enzyme]-L-cysteine + N(6)-ubiquitinyl-[acceptor protein]-L-lysine.</text>
        <dbReference type="EC" id="2.3.2.27"/>
    </reaction>
</comment>
<evidence type="ECO:0000259" key="14">
    <source>
        <dbReference type="PROSITE" id="PS50089"/>
    </source>
</evidence>
<comment type="caution">
    <text evidence="16">The sequence shown here is derived from an EMBL/GenBank/DDBJ whole genome shotgun (WGS) entry which is preliminary data.</text>
</comment>
<keyword evidence="7 12" id="KW-0479">Metal-binding</keyword>
<proteinExistence type="predicted"/>
<dbReference type="GO" id="GO:0005634">
    <property type="term" value="C:nucleus"/>
    <property type="evidence" value="ECO:0007669"/>
    <property type="project" value="TreeGrafter"/>
</dbReference>
<comment type="function">
    <text evidence="12">E3 ubiquitin-protein ligase that specifically binds poly-ADP-ribosylated proteins and mediates their ubiquitination and subsequent degradation.</text>
</comment>
<evidence type="ECO:0000256" key="2">
    <source>
        <dbReference type="ARBA" id="ARBA00004514"/>
    </source>
</evidence>
<sequence length="347" mass="38727">MEKDREKDTRKHNMQSPVTYNVSEHCDDKEETAQAQSPSSPECAVCLQPSLHPVQLPCRHVFCFLCVKGVASRNRRCALCRQEIPPDFFLRPNLLQTDDSNLTVVFDEGYQWYYEGVNGWWQYDARTSLDIESHHKKGDSSCELLIAGFLYVIDFVNMIQIRHNDRTKKRRIKRDLVNIPGKKGIAGLKIGVTGTDNGQNNLEYDRPSADGHETSSSSSAATRVPIPISQVDRSGDQSLSPPTPYNTPQTPQTPSESPPTGATTERDLSIHLERLRLGGDSRPLSESSLEGSSGDDADGSAATNSEIIEDLSSVRDNDSRLQELESAIYNQIDELEESQRENSPVYV</sequence>
<feature type="domain" description="RING-type" evidence="14">
    <location>
        <begin position="43"/>
        <end position="81"/>
    </location>
</feature>
<dbReference type="InterPro" id="IPR013083">
    <property type="entry name" value="Znf_RING/FYVE/PHD"/>
</dbReference>
<feature type="compositionally biased region" description="Basic and acidic residues" evidence="13">
    <location>
        <begin position="203"/>
        <end position="213"/>
    </location>
</feature>
<evidence type="ECO:0000256" key="6">
    <source>
        <dbReference type="ARBA" id="ARBA00022687"/>
    </source>
</evidence>
<dbReference type="PROSITE" id="PS50089">
    <property type="entry name" value="ZF_RING_2"/>
    <property type="match status" value="1"/>
</dbReference>
<evidence type="ECO:0000256" key="4">
    <source>
        <dbReference type="ARBA" id="ARBA00022490"/>
    </source>
</evidence>
<evidence type="ECO:0000256" key="10">
    <source>
        <dbReference type="ARBA" id="ARBA00022833"/>
    </source>
</evidence>
<dbReference type="STRING" id="400727.A0A2T7NQ50"/>
<dbReference type="Gene3D" id="3.30.720.50">
    <property type="match status" value="1"/>
</dbReference>
<dbReference type="GO" id="GO:0061630">
    <property type="term" value="F:ubiquitin protein ligase activity"/>
    <property type="evidence" value="ECO:0007669"/>
    <property type="project" value="UniProtKB-UniRule"/>
</dbReference>
<feature type="domain" description="WWE" evidence="15">
    <location>
        <begin position="97"/>
        <end position="174"/>
    </location>
</feature>
<dbReference type="InterPro" id="IPR004170">
    <property type="entry name" value="WWE_dom"/>
</dbReference>
<dbReference type="Pfam" id="PF02825">
    <property type="entry name" value="WWE"/>
    <property type="match status" value="1"/>
</dbReference>
<dbReference type="OMA" id="HRSKRCA"/>
<accession>A0A2T7NQ50</accession>
<dbReference type="AlphaFoldDB" id="A0A2T7NQ50"/>
<dbReference type="GO" id="GO:0008270">
    <property type="term" value="F:zinc ion binding"/>
    <property type="evidence" value="ECO:0007669"/>
    <property type="project" value="UniProtKB-UniRule"/>
</dbReference>
<dbReference type="GO" id="GO:0051865">
    <property type="term" value="P:protein autoubiquitination"/>
    <property type="evidence" value="ECO:0007669"/>
    <property type="project" value="UniProtKB-UniRule"/>
</dbReference>
<keyword evidence="8 11" id="KW-0863">Zinc-finger</keyword>
<dbReference type="PANTHER" id="PTHR13417:SF2">
    <property type="entry name" value="E3 UBIQUITIN-PROTEIN LIGASE RNF146"/>
    <property type="match status" value="1"/>
</dbReference>
<dbReference type="SMART" id="SM00184">
    <property type="entry name" value="RING"/>
    <property type="match status" value="1"/>
</dbReference>
<evidence type="ECO:0000256" key="12">
    <source>
        <dbReference type="RuleBase" id="RU367115"/>
    </source>
</evidence>
<evidence type="ECO:0000256" key="5">
    <source>
        <dbReference type="ARBA" id="ARBA00022679"/>
    </source>
</evidence>
<dbReference type="GO" id="GO:0072572">
    <property type="term" value="F:poly-ADP-D-ribose binding"/>
    <property type="evidence" value="ECO:0007669"/>
    <property type="project" value="UniProtKB-UniRule"/>
</dbReference>
<dbReference type="FunFam" id="3.30.720.50:FF:000003">
    <property type="entry name" value="E3 ubiquitin-protein ligase RNF146"/>
    <property type="match status" value="1"/>
</dbReference>
<dbReference type="PROSITE" id="PS50918">
    <property type="entry name" value="WWE"/>
    <property type="match status" value="1"/>
</dbReference>
<dbReference type="UniPathway" id="UPA00143"/>
<evidence type="ECO:0000256" key="7">
    <source>
        <dbReference type="ARBA" id="ARBA00022723"/>
    </source>
</evidence>
<evidence type="ECO:0000256" key="3">
    <source>
        <dbReference type="ARBA" id="ARBA00004906"/>
    </source>
</evidence>
<dbReference type="InterPro" id="IPR037197">
    <property type="entry name" value="WWE_dom_sf"/>
</dbReference>
<name>A0A2T7NQ50_POMCA</name>
<feature type="compositionally biased region" description="Basic and acidic residues" evidence="13">
    <location>
        <begin position="1"/>
        <end position="11"/>
    </location>
</feature>
<dbReference type="SMART" id="SM00678">
    <property type="entry name" value="WWE"/>
    <property type="match status" value="1"/>
</dbReference>
<dbReference type="Proteomes" id="UP000245119">
    <property type="component" value="Linkage Group LG10"/>
</dbReference>
<dbReference type="EC" id="2.3.2.27" evidence="12"/>
<evidence type="ECO:0000256" key="9">
    <source>
        <dbReference type="ARBA" id="ARBA00022786"/>
    </source>
</evidence>
<keyword evidence="10 12" id="KW-0862">Zinc</keyword>